<keyword evidence="10" id="KW-0808">Transferase</keyword>
<evidence type="ECO:0000256" key="9">
    <source>
        <dbReference type="ARBA" id="ARBA00022741"/>
    </source>
</evidence>
<protein>
    <recommendedName>
        <fullName evidence="4">non-specific serine/threonine protein kinase</fullName>
        <ecNumber evidence="4">2.7.11.1</ecNumber>
    </recommendedName>
</protein>
<dbReference type="GO" id="GO:0046872">
    <property type="term" value="F:metal ion binding"/>
    <property type="evidence" value="ECO:0007669"/>
    <property type="project" value="UniProtKB-KW"/>
</dbReference>
<dbReference type="SUPFAM" id="SSF56112">
    <property type="entry name" value="Protein kinase-like (PK-like)"/>
    <property type="match status" value="1"/>
</dbReference>
<evidence type="ECO:0000313" key="16">
    <source>
        <dbReference type="Proteomes" id="UP000270094"/>
    </source>
</evidence>
<evidence type="ECO:0000256" key="1">
    <source>
        <dbReference type="ARBA" id="ARBA00001946"/>
    </source>
</evidence>
<dbReference type="GO" id="GO:0005737">
    <property type="term" value="C:cytoplasm"/>
    <property type="evidence" value="ECO:0007669"/>
    <property type="project" value="UniProtKB-SubCell"/>
</dbReference>
<dbReference type="Gene3D" id="1.10.510.10">
    <property type="entry name" value="Transferase(Phosphotransferase) domain 1"/>
    <property type="match status" value="1"/>
</dbReference>
<reference evidence="15 16" key="1">
    <citation type="submission" date="2018-11" db="EMBL/GenBank/DDBJ databases">
        <authorList>
            <consortium name="Pathogen Informatics"/>
        </authorList>
    </citation>
    <scope>NUCLEOTIDE SEQUENCE [LARGE SCALE GENOMIC DNA]</scope>
</reference>
<dbReference type="Proteomes" id="UP000270094">
    <property type="component" value="Unassembled WGS sequence"/>
</dbReference>
<comment type="subcellular location">
    <subcellularLocation>
        <location evidence="2">Cytoplasm</location>
    </subcellularLocation>
</comment>
<name>A0A3P7ISV4_STRVU</name>
<keyword evidence="10" id="KW-0418">Kinase</keyword>
<dbReference type="InterPro" id="IPR009091">
    <property type="entry name" value="RCC1/BLIP-II"/>
</dbReference>
<dbReference type="EMBL" id="UYYB01009344">
    <property type="protein sequence ID" value="VDM68594.1"/>
    <property type="molecule type" value="Genomic_DNA"/>
</dbReference>
<dbReference type="GO" id="GO:0004674">
    <property type="term" value="F:protein serine/threonine kinase activity"/>
    <property type="evidence" value="ECO:0007669"/>
    <property type="project" value="UniProtKB-KW"/>
</dbReference>
<feature type="repeat" description="RCC1" evidence="13">
    <location>
        <begin position="133"/>
        <end position="154"/>
    </location>
</feature>
<keyword evidence="16" id="KW-1185">Reference proteome</keyword>
<accession>A0A3P7ISV4</accession>
<dbReference type="SUPFAM" id="SSF50985">
    <property type="entry name" value="RCC1/BLIP-II"/>
    <property type="match status" value="1"/>
</dbReference>
<dbReference type="OrthoDB" id="248923at2759"/>
<dbReference type="EC" id="2.7.11.1" evidence="4"/>
<dbReference type="PANTHER" id="PTHR44535:SF5">
    <property type="entry name" value="PROTEIN KINASE DOMAIN-CONTAINING PROTEIN"/>
    <property type="match status" value="1"/>
</dbReference>
<sequence>MWALGCILYEMTCLQKAFEGENLPALVNKIMTCQYAPVRGPYTTEVKVLIRELLQLDPAARPCAADALRVMLRPQIRAPSISSQLVRRATRSTLYKLDPSSIILRPVEDLPKKIVIKKIAVSCTHTMMLSFDNEVFAWGWNNYGQLGLGDTAER</sequence>
<dbReference type="PROSITE" id="PS50012">
    <property type="entry name" value="RCC1_3"/>
    <property type="match status" value="1"/>
</dbReference>
<keyword evidence="12" id="KW-0460">Magnesium</keyword>
<keyword evidence="8" id="KW-0479">Metal-binding</keyword>
<dbReference type="PANTHER" id="PTHR44535">
    <property type="entry name" value="PROTEIN CBG16200"/>
    <property type="match status" value="1"/>
</dbReference>
<evidence type="ECO:0000256" key="13">
    <source>
        <dbReference type="PROSITE-ProRule" id="PRU00235"/>
    </source>
</evidence>
<keyword evidence="5" id="KW-0963">Cytoplasm</keyword>
<evidence type="ECO:0000256" key="4">
    <source>
        <dbReference type="ARBA" id="ARBA00012513"/>
    </source>
</evidence>
<proteinExistence type="inferred from homology"/>
<dbReference type="Gene3D" id="2.130.10.30">
    <property type="entry name" value="Regulator of chromosome condensation 1/beta-lactamase-inhibitor protein II"/>
    <property type="match status" value="1"/>
</dbReference>
<keyword evidence="7" id="KW-0597">Phosphoprotein</keyword>
<evidence type="ECO:0000256" key="5">
    <source>
        <dbReference type="ARBA" id="ARBA00022490"/>
    </source>
</evidence>
<evidence type="ECO:0000256" key="12">
    <source>
        <dbReference type="ARBA" id="ARBA00022842"/>
    </source>
</evidence>
<evidence type="ECO:0000259" key="14">
    <source>
        <dbReference type="PROSITE" id="PS50011"/>
    </source>
</evidence>
<keyword evidence="9" id="KW-0547">Nucleotide-binding</keyword>
<evidence type="ECO:0000256" key="7">
    <source>
        <dbReference type="ARBA" id="ARBA00022553"/>
    </source>
</evidence>
<dbReference type="PROSITE" id="PS50011">
    <property type="entry name" value="PROTEIN_KINASE_DOM"/>
    <property type="match status" value="1"/>
</dbReference>
<comment type="similarity">
    <text evidence="3">Belongs to the protein kinase superfamily. NEK Ser/Thr protein kinase family. NIMA subfamily.</text>
</comment>
<evidence type="ECO:0000256" key="10">
    <source>
        <dbReference type="ARBA" id="ARBA00022777"/>
    </source>
</evidence>
<evidence type="ECO:0000256" key="2">
    <source>
        <dbReference type="ARBA" id="ARBA00004496"/>
    </source>
</evidence>
<dbReference type="AlphaFoldDB" id="A0A3P7ISV4"/>
<dbReference type="Pfam" id="PF13540">
    <property type="entry name" value="RCC1_2"/>
    <property type="match status" value="1"/>
</dbReference>
<dbReference type="InterPro" id="IPR000719">
    <property type="entry name" value="Prot_kinase_dom"/>
</dbReference>
<evidence type="ECO:0000313" key="15">
    <source>
        <dbReference type="EMBL" id="VDM68594.1"/>
    </source>
</evidence>
<keyword evidence="11" id="KW-0067">ATP-binding</keyword>
<dbReference type="GO" id="GO:0005524">
    <property type="term" value="F:ATP binding"/>
    <property type="evidence" value="ECO:0007669"/>
    <property type="project" value="UniProtKB-KW"/>
</dbReference>
<gene>
    <name evidence="15" type="ORF">SVUK_LOCUS3592</name>
</gene>
<evidence type="ECO:0000256" key="8">
    <source>
        <dbReference type="ARBA" id="ARBA00022723"/>
    </source>
</evidence>
<dbReference type="InterPro" id="IPR000408">
    <property type="entry name" value="Reg_chr_condens"/>
</dbReference>
<organism evidence="15 16">
    <name type="scientific">Strongylus vulgaris</name>
    <name type="common">Blood worm</name>
    <dbReference type="NCBI Taxonomy" id="40348"/>
    <lineage>
        <taxon>Eukaryota</taxon>
        <taxon>Metazoa</taxon>
        <taxon>Ecdysozoa</taxon>
        <taxon>Nematoda</taxon>
        <taxon>Chromadorea</taxon>
        <taxon>Rhabditida</taxon>
        <taxon>Rhabditina</taxon>
        <taxon>Rhabditomorpha</taxon>
        <taxon>Strongyloidea</taxon>
        <taxon>Strongylidae</taxon>
        <taxon>Strongylus</taxon>
    </lineage>
</organism>
<evidence type="ECO:0000256" key="3">
    <source>
        <dbReference type="ARBA" id="ARBA00010886"/>
    </source>
</evidence>
<keyword evidence="6" id="KW-0723">Serine/threonine-protein kinase</keyword>
<feature type="domain" description="Protein kinase" evidence="14">
    <location>
        <begin position="1"/>
        <end position="76"/>
    </location>
</feature>
<evidence type="ECO:0000256" key="11">
    <source>
        <dbReference type="ARBA" id="ARBA00022840"/>
    </source>
</evidence>
<evidence type="ECO:0000256" key="6">
    <source>
        <dbReference type="ARBA" id="ARBA00022527"/>
    </source>
</evidence>
<dbReference type="InterPro" id="IPR011009">
    <property type="entry name" value="Kinase-like_dom_sf"/>
</dbReference>
<comment type="cofactor">
    <cofactor evidence="1">
        <name>Mg(2+)</name>
        <dbReference type="ChEBI" id="CHEBI:18420"/>
    </cofactor>
</comment>
<dbReference type="InterPro" id="IPR051997">
    <property type="entry name" value="STK_NEK"/>
</dbReference>